<dbReference type="Proteomes" id="UP001186944">
    <property type="component" value="Unassembled WGS sequence"/>
</dbReference>
<evidence type="ECO:0000313" key="3">
    <source>
        <dbReference type="Proteomes" id="UP001186944"/>
    </source>
</evidence>
<dbReference type="AlphaFoldDB" id="A0AA88YHS0"/>
<keyword evidence="3" id="KW-1185">Reference proteome</keyword>
<evidence type="ECO:0000256" key="1">
    <source>
        <dbReference type="SAM" id="MobiDB-lite"/>
    </source>
</evidence>
<organism evidence="2 3">
    <name type="scientific">Pinctada imbricata</name>
    <name type="common">Atlantic pearl-oyster</name>
    <name type="synonym">Pinctada martensii</name>
    <dbReference type="NCBI Taxonomy" id="66713"/>
    <lineage>
        <taxon>Eukaryota</taxon>
        <taxon>Metazoa</taxon>
        <taxon>Spiralia</taxon>
        <taxon>Lophotrochozoa</taxon>
        <taxon>Mollusca</taxon>
        <taxon>Bivalvia</taxon>
        <taxon>Autobranchia</taxon>
        <taxon>Pteriomorphia</taxon>
        <taxon>Pterioida</taxon>
        <taxon>Pterioidea</taxon>
        <taxon>Pteriidae</taxon>
        <taxon>Pinctada</taxon>
    </lineage>
</organism>
<comment type="caution">
    <text evidence="2">The sequence shown here is derived from an EMBL/GenBank/DDBJ whole genome shotgun (WGS) entry which is preliminary data.</text>
</comment>
<sequence>MFRCCFCSDIDFLKILVEATDRGQSSQAANQNASGNAYIVEDYTEIAEMLPAPPPPPKPSTSFDESDCGYMEPRVTIKPQVARSKSCDGGTTDENAGYNSLTLRNNSTATLDQDQEYAMVIPKAERGKGKAGADGKSKVKSKLDTLKQIGGRISDMFAADKSSDSRTQVAFDSFRPVVEDNIYTIDADASPEEYSGRDIDEIPPLPQHYPTPIKDGHEYRVLEPQTGYTDCSENEVFSPDCKRKPFEYDVARNDNYSKARKMSNLTASGAFLLSISSDHYSDTSVV</sequence>
<protein>
    <submittedName>
        <fullName evidence="2">Uncharacterized protein</fullName>
    </submittedName>
</protein>
<proteinExistence type="predicted"/>
<gene>
    <name evidence="2" type="ORF">FSP39_022825</name>
</gene>
<dbReference type="EMBL" id="VSWD01000004">
    <property type="protein sequence ID" value="KAK3105330.1"/>
    <property type="molecule type" value="Genomic_DNA"/>
</dbReference>
<accession>A0AA88YHS0</accession>
<evidence type="ECO:0000313" key="2">
    <source>
        <dbReference type="EMBL" id="KAK3105330.1"/>
    </source>
</evidence>
<reference evidence="2" key="1">
    <citation type="submission" date="2019-08" db="EMBL/GenBank/DDBJ databases">
        <title>The improved chromosome-level genome for the pearl oyster Pinctada fucata martensii using PacBio sequencing and Hi-C.</title>
        <authorList>
            <person name="Zheng Z."/>
        </authorList>
    </citation>
    <scope>NUCLEOTIDE SEQUENCE</scope>
    <source>
        <strain evidence="2">ZZ-2019</strain>
        <tissue evidence="2">Adductor muscle</tissue>
    </source>
</reference>
<feature type="region of interest" description="Disordered" evidence="1">
    <location>
        <begin position="81"/>
        <end position="100"/>
    </location>
</feature>
<name>A0AA88YHS0_PINIB</name>